<dbReference type="Proteomes" id="UP000003675">
    <property type="component" value="Unassembled WGS sequence"/>
</dbReference>
<sequence length="292" mass="33560">MRKRRNRGLRTRIAVFSDVHGNFNAFAAMYQDSQKQNVDQYWFVGDLLMPGPSVQKVWNLFEKMAPQVVVRGNWDDLVVRGARGLMDTDKPSHVYFARLAQYVARHGSADLIDNLASWPLHVTKQVGPLNFGISHNLPELNMGQDLFPTKPTANFDRLFTAASDQAVDVAIYAHVHHQLLRYANDERVILNPGAVGEPFNHWSALQHDLRAHYLILEVDDQGLAETSFRHVNYDRAAESARAQSDAVPYAELYQRMMKTGLAYTHDDELLRQFNERYHYADEYRQFAATKLR</sequence>
<dbReference type="GO" id="GO:0016791">
    <property type="term" value="F:phosphatase activity"/>
    <property type="evidence" value="ECO:0007669"/>
    <property type="project" value="TreeGrafter"/>
</dbReference>
<dbReference type="Gene3D" id="3.60.21.10">
    <property type="match status" value="1"/>
</dbReference>
<dbReference type="HOGENOM" id="CLU_074761_0_2_9"/>
<dbReference type="RefSeq" id="WP_007122992.1">
    <property type="nucleotide sequence ID" value="NZ_AZDK01000003.1"/>
</dbReference>
<dbReference type="PANTHER" id="PTHR42850">
    <property type="entry name" value="METALLOPHOSPHOESTERASE"/>
    <property type="match status" value="1"/>
</dbReference>
<evidence type="ECO:0000313" key="4">
    <source>
        <dbReference type="Proteomes" id="UP000003675"/>
    </source>
</evidence>
<dbReference type="SUPFAM" id="SSF56300">
    <property type="entry name" value="Metallo-dependent phosphatases"/>
    <property type="match status" value="1"/>
</dbReference>
<dbReference type="GO" id="GO:0005737">
    <property type="term" value="C:cytoplasm"/>
    <property type="evidence" value="ECO:0007669"/>
    <property type="project" value="TreeGrafter"/>
</dbReference>
<name>C8P800_9LACO</name>
<dbReference type="Pfam" id="PF12850">
    <property type="entry name" value="Metallophos_2"/>
    <property type="match status" value="1"/>
</dbReference>
<dbReference type="InterPro" id="IPR011152">
    <property type="entry name" value="Pesterase_MJ0912"/>
</dbReference>
<organism evidence="3 4">
    <name type="scientific">Limosilactobacillus antri DSM 16041</name>
    <dbReference type="NCBI Taxonomy" id="525309"/>
    <lineage>
        <taxon>Bacteria</taxon>
        <taxon>Bacillati</taxon>
        <taxon>Bacillota</taxon>
        <taxon>Bacilli</taxon>
        <taxon>Lactobacillales</taxon>
        <taxon>Lactobacillaceae</taxon>
        <taxon>Limosilactobacillus</taxon>
    </lineage>
</organism>
<dbReference type="STRING" id="525309.HMPREF0494_1444"/>
<dbReference type="InterPro" id="IPR050126">
    <property type="entry name" value="Ap4A_hydrolase"/>
</dbReference>
<evidence type="ECO:0000313" key="3">
    <source>
        <dbReference type="EMBL" id="EEW53509.1"/>
    </source>
</evidence>
<dbReference type="PANTHER" id="PTHR42850:SF2">
    <property type="entry name" value="BLL5683 PROTEIN"/>
    <property type="match status" value="1"/>
</dbReference>
<dbReference type="PIRSF" id="PIRSF000883">
    <property type="entry name" value="Pesterase_MJ0912"/>
    <property type="match status" value="1"/>
</dbReference>
<accession>C8P800</accession>
<evidence type="ECO:0000259" key="2">
    <source>
        <dbReference type="Pfam" id="PF12850"/>
    </source>
</evidence>
<comment type="caution">
    <text evidence="3">The sequence shown here is derived from an EMBL/GenBank/DDBJ whole genome shotgun (WGS) entry which is preliminary data.</text>
</comment>
<dbReference type="InterPro" id="IPR024654">
    <property type="entry name" value="Calcineurin-like_PHP_lpxH"/>
</dbReference>
<gene>
    <name evidence="3" type="ORF">HMPREF0494_1444</name>
</gene>
<evidence type="ECO:0000256" key="1">
    <source>
        <dbReference type="ARBA" id="ARBA00008950"/>
    </source>
</evidence>
<dbReference type="EMBL" id="ACLL01000039">
    <property type="protein sequence ID" value="EEW53509.1"/>
    <property type="molecule type" value="Genomic_DNA"/>
</dbReference>
<feature type="domain" description="Calcineurin-like phosphoesterase" evidence="2">
    <location>
        <begin position="12"/>
        <end position="220"/>
    </location>
</feature>
<dbReference type="InterPro" id="IPR029052">
    <property type="entry name" value="Metallo-depent_PP-like"/>
</dbReference>
<proteinExistence type="inferred from homology"/>
<dbReference type="eggNOG" id="COG0639">
    <property type="taxonomic scope" value="Bacteria"/>
</dbReference>
<reference evidence="3 4" key="1">
    <citation type="submission" date="2009-09" db="EMBL/GenBank/DDBJ databases">
        <authorList>
            <person name="Qin X."/>
            <person name="Bachman B."/>
            <person name="Battles P."/>
            <person name="Bell A."/>
            <person name="Bess C."/>
            <person name="Bickham C."/>
            <person name="Chaboub L."/>
            <person name="Chen D."/>
            <person name="Coyle M."/>
            <person name="Deiros D.R."/>
            <person name="Dinh H."/>
            <person name="Forbes L."/>
            <person name="Fowler G."/>
            <person name="Francisco L."/>
            <person name="Fu Q."/>
            <person name="Gubbala S."/>
            <person name="Hale W."/>
            <person name="Han Y."/>
            <person name="Hemphill L."/>
            <person name="Highlander S.K."/>
            <person name="Hirani K."/>
            <person name="Hogues M."/>
            <person name="Jackson L."/>
            <person name="Jakkamsetti A."/>
            <person name="Javaid M."/>
            <person name="Jiang H."/>
            <person name="Korchina V."/>
            <person name="Kovar C."/>
            <person name="Lara F."/>
            <person name="Lee S."/>
            <person name="Mata R."/>
            <person name="Mathew T."/>
            <person name="Moen C."/>
            <person name="Morales K."/>
            <person name="Munidasa M."/>
            <person name="Nazareth L."/>
            <person name="Ngo R."/>
            <person name="Nguyen L."/>
            <person name="Okwuonu G."/>
            <person name="Ongeri F."/>
            <person name="Patil S."/>
            <person name="Petrosino J."/>
            <person name="Pham C."/>
            <person name="Pham P."/>
            <person name="Pu L.-L."/>
            <person name="Puazo M."/>
            <person name="Raj R."/>
            <person name="Reid J."/>
            <person name="Rouhana J."/>
            <person name="Saada N."/>
            <person name="Shang Y."/>
            <person name="Simmons D."/>
            <person name="Thornton R."/>
            <person name="Warren J."/>
            <person name="Weissenberger G."/>
            <person name="Zhang J."/>
            <person name="Zhang L."/>
            <person name="Zhou C."/>
            <person name="Zhu D."/>
            <person name="Muzny D."/>
            <person name="Worley K."/>
            <person name="Gibbs R."/>
        </authorList>
    </citation>
    <scope>NUCLEOTIDE SEQUENCE [LARGE SCALE GENOMIC DNA]</scope>
    <source>
        <strain evidence="3 4">DSM 16041</strain>
    </source>
</reference>
<comment type="similarity">
    <text evidence="1">Belongs to the metallophosphoesterase superfamily. YfcE family.</text>
</comment>
<dbReference type="AlphaFoldDB" id="C8P800"/>
<protein>
    <submittedName>
        <fullName evidence="3">Ser/Thr phosphatase family protein</fullName>
    </submittedName>
</protein>